<dbReference type="AlphaFoldDB" id="A0A4Y7TWC3"/>
<dbReference type="PROSITE" id="PS00107">
    <property type="entry name" value="PROTEIN_KINASE_ATP"/>
    <property type="match status" value="1"/>
</dbReference>
<feature type="compositionally biased region" description="Low complexity" evidence="7">
    <location>
        <begin position="106"/>
        <end position="116"/>
    </location>
</feature>
<dbReference type="PROSITE" id="PS00108">
    <property type="entry name" value="PROTEIN_KINASE_ST"/>
    <property type="match status" value="1"/>
</dbReference>
<dbReference type="GO" id="GO:0005524">
    <property type="term" value="F:ATP binding"/>
    <property type="evidence" value="ECO:0007669"/>
    <property type="project" value="UniProtKB-UniRule"/>
</dbReference>
<keyword evidence="2 6" id="KW-0547">Nucleotide-binding</keyword>
<feature type="binding site" evidence="6">
    <location>
        <position position="800"/>
    </location>
    <ligand>
        <name>ATP</name>
        <dbReference type="ChEBI" id="CHEBI:30616"/>
    </ligand>
</feature>
<feature type="compositionally biased region" description="Low complexity" evidence="7">
    <location>
        <begin position="706"/>
        <end position="726"/>
    </location>
</feature>
<feature type="compositionally biased region" description="Acidic residues" evidence="7">
    <location>
        <begin position="189"/>
        <end position="200"/>
    </location>
</feature>
<dbReference type="Gene3D" id="1.10.510.10">
    <property type="entry name" value="Transferase(Phosphotransferase) domain 1"/>
    <property type="match status" value="1"/>
</dbReference>
<dbReference type="InterPro" id="IPR000719">
    <property type="entry name" value="Prot_kinase_dom"/>
</dbReference>
<dbReference type="Pfam" id="PF00069">
    <property type="entry name" value="Pkinase"/>
    <property type="match status" value="1"/>
</dbReference>
<dbReference type="GO" id="GO:0004672">
    <property type="term" value="F:protein kinase activity"/>
    <property type="evidence" value="ECO:0007669"/>
    <property type="project" value="InterPro"/>
</dbReference>
<feature type="region of interest" description="Disordered" evidence="7">
    <location>
        <begin position="144"/>
        <end position="163"/>
    </location>
</feature>
<dbReference type="InterPro" id="IPR008271">
    <property type="entry name" value="Ser/Thr_kinase_AS"/>
</dbReference>
<keyword evidence="1" id="KW-0808">Transferase</keyword>
<gene>
    <name evidence="9" type="ORF">FA13DRAFT_1726159</name>
</gene>
<sequence length="1091" mass="118425">MDSPMLTPSTLSPRSPFGVRAFASNDFEDLFLSPYKSPAQAQLSYTISKPQPITSDDDEGRIFASASTTRFPALFSSSKPQPLLTPVKQNTHSRPALASKNLNTLPDAAAADPVAPRTGGGTKRKSPVSYTPLKVDTNSAFHRLGPVSMPRFGAKTPEPKDPDAIMKKHTVTLRKLRLDKSEPFGRGDDMDESEFDDDGAEAVLLQKDKSRKGKDKEEVAEAISPGGHVVKRRARSRPISAELREQVILRSPGSPSQKPTYKPTRPRLGSHVTFPSATSYRVRGSPGSSSSEAGSPLPRRRSTQFARRPREMAPPPIPQPSLFKSSSRPAFTQVPSAATLFFGPAIPQPNIPSTRTTTADDNLSKSTGTNDLRSPSKPASSKSHRHSYAGSTDSFWMQMQPRAASPLWAAPSRQKDWADTDTDEDMSFEGPSFSSSFSNESPSAIPSPTIAQPLPSKFQATNKDVAGSYGDGLSMGPPRRPYDSGSDDSLVTPCIDWNAGPTWPEPMVHGQDGIDSQQDGVDVDEFIQRTLAEAAKGPAPGVKKAPGTPVKKVRTLGLDRPWQSAAVSKIGLKDDCDFPSRGGHGNAPRKSLPAAFPGLKSAAKPRGEQCNSDSEGEEESPSGRKYGKYATASLGLGHPPPLPPGAASVAAKGNPPLFLQKGRWLSRRSSSGQFSTISSGSESTSQTNTPTRAKGNDWKLPKLHITTASERSASGSSTSSGVSSPTKQRSGTGLPGVSRIPRLTLPRRSSLAEQRVPEDQMGRFERDFETLDEVGSGEFGSVIKVRCKTTDDTQVYAIKKSKRIRRSKAPGALVLTLRHRLRLREEVDVLKHLSETAARSGLNGRHPNVLAYIDSWEEDEALFIRTELCESGNLSRFLWEYGKVFPRLDESRSGLKFIHDAGIIHLDLKPSNVFITSEGRLKIGDFGMASVWPRPPPPPTELGMEGGGGFEREGDKLYLAPEILQGRYGKAADIFSFGMTILETASNILVPDQGESWHRLRQEDFSQVDWHASDTLLALVRWMMRTDAGQRPTVEEICRHEVVARARGEMEALHAEAQAGGRDVFCASPLASVPSGFLGRILESWTMDLSV</sequence>
<evidence type="ECO:0000313" key="10">
    <source>
        <dbReference type="Proteomes" id="UP000298030"/>
    </source>
</evidence>
<dbReference type="Proteomes" id="UP000298030">
    <property type="component" value="Unassembled WGS sequence"/>
</dbReference>
<feature type="region of interest" description="Disordered" evidence="7">
    <location>
        <begin position="178"/>
        <end position="330"/>
    </location>
</feature>
<dbReference type="GO" id="GO:0005737">
    <property type="term" value="C:cytoplasm"/>
    <property type="evidence" value="ECO:0007669"/>
    <property type="project" value="TreeGrafter"/>
</dbReference>
<dbReference type="EMBL" id="QPFP01000003">
    <property type="protein sequence ID" value="TEB38480.1"/>
    <property type="molecule type" value="Genomic_DNA"/>
</dbReference>
<dbReference type="SMART" id="SM00220">
    <property type="entry name" value="S_TKc"/>
    <property type="match status" value="1"/>
</dbReference>
<reference evidence="9 10" key="1">
    <citation type="journal article" date="2019" name="Nat. Ecol. Evol.">
        <title>Megaphylogeny resolves global patterns of mushroom evolution.</title>
        <authorList>
            <person name="Varga T."/>
            <person name="Krizsan K."/>
            <person name="Foldi C."/>
            <person name="Dima B."/>
            <person name="Sanchez-Garcia M."/>
            <person name="Sanchez-Ramirez S."/>
            <person name="Szollosi G.J."/>
            <person name="Szarkandi J.G."/>
            <person name="Papp V."/>
            <person name="Albert L."/>
            <person name="Andreopoulos W."/>
            <person name="Angelini C."/>
            <person name="Antonin V."/>
            <person name="Barry K.W."/>
            <person name="Bougher N.L."/>
            <person name="Buchanan P."/>
            <person name="Buyck B."/>
            <person name="Bense V."/>
            <person name="Catcheside P."/>
            <person name="Chovatia M."/>
            <person name="Cooper J."/>
            <person name="Damon W."/>
            <person name="Desjardin D."/>
            <person name="Finy P."/>
            <person name="Geml J."/>
            <person name="Haridas S."/>
            <person name="Hughes K."/>
            <person name="Justo A."/>
            <person name="Karasinski D."/>
            <person name="Kautmanova I."/>
            <person name="Kiss B."/>
            <person name="Kocsube S."/>
            <person name="Kotiranta H."/>
            <person name="LaButti K.M."/>
            <person name="Lechner B.E."/>
            <person name="Liimatainen K."/>
            <person name="Lipzen A."/>
            <person name="Lukacs Z."/>
            <person name="Mihaltcheva S."/>
            <person name="Morgado L.N."/>
            <person name="Niskanen T."/>
            <person name="Noordeloos M.E."/>
            <person name="Ohm R.A."/>
            <person name="Ortiz-Santana B."/>
            <person name="Ovrebo C."/>
            <person name="Racz N."/>
            <person name="Riley R."/>
            <person name="Savchenko A."/>
            <person name="Shiryaev A."/>
            <person name="Soop K."/>
            <person name="Spirin V."/>
            <person name="Szebenyi C."/>
            <person name="Tomsovsky M."/>
            <person name="Tulloss R.E."/>
            <person name="Uehling J."/>
            <person name="Grigoriev I.V."/>
            <person name="Vagvolgyi C."/>
            <person name="Papp T."/>
            <person name="Martin F.M."/>
            <person name="Miettinen O."/>
            <person name="Hibbett D.S."/>
            <person name="Nagy L.G."/>
        </authorList>
    </citation>
    <scope>NUCLEOTIDE SEQUENCE [LARGE SCALE GENOMIC DNA]</scope>
    <source>
        <strain evidence="9 10">FP101781</strain>
    </source>
</reference>
<evidence type="ECO:0000256" key="7">
    <source>
        <dbReference type="SAM" id="MobiDB-lite"/>
    </source>
</evidence>
<dbReference type="InterPro" id="IPR050339">
    <property type="entry name" value="CC_SR_Kinase"/>
</dbReference>
<feature type="region of interest" description="Disordered" evidence="7">
    <location>
        <begin position="105"/>
        <end position="131"/>
    </location>
</feature>
<feature type="compositionally biased region" description="Basic and acidic residues" evidence="7">
    <location>
        <begin position="178"/>
        <end position="188"/>
    </location>
</feature>
<dbReference type="OrthoDB" id="5337378at2759"/>
<comment type="caution">
    <text evidence="9">The sequence shown here is derived from an EMBL/GenBank/DDBJ whole genome shotgun (WGS) entry which is preliminary data.</text>
</comment>
<keyword evidence="4 6" id="KW-0067">ATP-binding</keyword>
<feature type="region of interest" description="Disordered" evidence="7">
    <location>
        <begin position="405"/>
        <end position="488"/>
    </location>
</feature>
<feature type="compositionally biased region" description="Polar residues" evidence="7">
    <location>
        <begin position="351"/>
        <end position="381"/>
    </location>
</feature>
<dbReference type="PANTHER" id="PTHR11042">
    <property type="entry name" value="EUKARYOTIC TRANSLATION INITIATION FACTOR 2-ALPHA KINASE EIF2-ALPHA KINASE -RELATED"/>
    <property type="match status" value="1"/>
</dbReference>
<dbReference type="InterPro" id="IPR011009">
    <property type="entry name" value="Kinase-like_dom_sf"/>
</dbReference>
<organism evidence="9 10">
    <name type="scientific">Coprinellus micaceus</name>
    <name type="common">Glistening ink-cap mushroom</name>
    <name type="synonym">Coprinus micaceus</name>
    <dbReference type="NCBI Taxonomy" id="71717"/>
    <lineage>
        <taxon>Eukaryota</taxon>
        <taxon>Fungi</taxon>
        <taxon>Dikarya</taxon>
        <taxon>Basidiomycota</taxon>
        <taxon>Agaricomycotina</taxon>
        <taxon>Agaricomycetes</taxon>
        <taxon>Agaricomycetidae</taxon>
        <taxon>Agaricales</taxon>
        <taxon>Agaricineae</taxon>
        <taxon>Psathyrellaceae</taxon>
        <taxon>Coprinellus</taxon>
    </lineage>
</organism>
<dbReference type="Gene3D" id="3.30.200.20">
    <property type="entry name" value="Phosphorylase Kinase, domain 1"/>
    <property type="match status" value="1"/>
</dbReference>
<feature type="compositionally biased region" description="Low complexity" evidence="7">
    <location>
        <begin position="428"/>
        <end position="447"/>
    </location>
</feature>
<evidence type="ECO:0000259" key="8">
    <source>
        <dbReference type="PROSITE" id="PS50011"/>
    </source>
</evidence>
<proteinExistence type="inferred from homology"/>
<feature type="region of interest" description="Disordered" evidence="7">
    <location>
        <begin position="73"/>
        <end position="93"/>
    </location>
</feature>
<evidence type="ECO:0000256" key="2">
    <source>
        <dbReference type="ARBA" id="ARBA00022741"/>
    </source>
</evidence>
<dbReference type="STRING" id="71717.A0A4Y7TWC3"/>
<feature type="compositionally biased region" description="Low complexity" evidence="7">
    <location>
        <begin position="667"/>
        <end position="686"/>
    </location>
</feature>
<evidence type="ECO:0000256" key="1">
    <source>
        <dbReference type="ARBA" id="ARBA00022679"/>
    </source>
</evidence>
<evidence type="ECO:0000256" key="3">
    <source>
        <dbReference type="ARBA" id="ARBA00022777"/>
    </source>
</evidence>
<name>A0A4Y7TWC3_COPMI</name>
<dbReference type="SUPFAM" id="SSF56112">
    <property type="entry name" value="Protein kinase-like (PK-like)"/>
    <property type="match status" value="1"/>
</dbReference>
<evidence type="ECO:0000313" key="9">
    <source>
        <dbReference type="EMBL" id="TEB38480.1"/>
    </source>
</evidence>
<accession>A0A4Y7TWC3</accession>
<dbReference type="PROSITE" id="PS50011">
    <property type="entry name" value="PROTEIN_KINASE_DOM"/>
    <property type="match status" value="1"/>
</dbReference>
<evidence type="ECO:0000256" key="5">
    <source>
        <dbReference type="ARBA" id="ARBA00037982"/>
    </source>
</evidence>
<feature type="region of interest" description="Disordered" evidence="7">
    <location>
        <begin position="342"/>
        <end position="389"/>
    </location>
</feature>
<dbReference type="GO" id="GO:0005634">
    <property type="term" value="C:nucleus"/>
    <property type="evidence" value="ECO:0007669"/>
    <property type="project" value="TreeGrafter"/>
</dbReference>
<evidence type="ECO:0000256" key="4">
    <source>
        <dbReference type="ARBA" id="ARBA00022840"/>
    </source>
</evidence>
<keyword evidence="3" id="KW-0418">Kinase</keyword>
<evidence type="ECO:0000256" key="6">
    <source>
        <dbReference type="PROSITE-ProRule" id="PRU10141"/>
    </source>
</evidence>
<feature type="domain" description="Protein kinase" evidence="8">
    <location>
        <begin position="768"/>
        <end position="1043"/>
    </location>
</feature>
<comment type="similarity">
    <text evidence="5">Belongs to the protein kinase superfamily. Ser/Thr protein kinase family. GCN2 subfamily.</text>
</comment>
<keyword evidence="10" id="KW-1185">Reference proteome</keyword>
<protein>
    <recommendedName>
        <fullName evidence="8">Protein kinase domain-containing protein</fullName>
    </recommendedName>
</protein>
<feature type="region of interest" description="Disordered" evidence="7">
    <location>
        <begin position="662"/>
        <end position="760"/>
    </location>
</feature>
<dbReference type="InterPro" id="IPR017441">
    <property type="entry name" value="Protein_kinase_ATP_BS"/>
</dbReference>
<feature type="compositionally biased region" description="Low complexity" evidence="7">
    <location>
        <begin position="279"/>
        <end position="297"/>
    </location>
</feature>
<feature type="region of interest" description="Disordered" evidence="7">
    <location>
        <begin position="579"/>
        <end position="649"/>
    </location>
</feature>